<evidence type="ECO:0000256" key="2">
    <source>
        <dbReference type="ARBA" id="ARBA00022679"/>
    </source>
</evidence>
<feature type="region of interest" description="Disordered" evidence="8">
    <location>
        <begin position="79"/>
        <end position="109"/>
    </location>
</feature>
<dbReference type="Proteomes" id="UP001432322">
    <property type="component" value="Unassembled WGS sequence"/>
</dbReference>
<dbReference type="CDD" id="cd20353">
    <property type="entry name" value="Rcat_RBR_RNF216"/>
    <property type="match status" value="1"/>
</dbReference>
<dbReference type="Gene3D" id="1.20.120.1750">
    <property type="match status" value="1"/>
</dbReference>
<evidence type="ECO:0000259" key="9">
    <source>
        <dbReference type="PROSITE" id="PS51873"/>
    </source>
</evidence>
<comment type="caution">
    <text evidence="10">The sequence shown here is derived from an EMBL/GenBank/DDBJ whole genome shotgun (WGS) entry which is preliminary data.</text>
</comment>
<evidence type="ECO:0000256" key="6">
    <source>
        <dbReference type="ARBA" id="ARBA00022786"/>
    </source>
</evidence>
<keyword evidence="5" id="KW-0863">Zinc-finger</keyword>
<dbReference type="GO" id="GO:0016740">
    <property type="term" value="F:transferase activity"/>
    <property type="evidence" value="ECO:0007669"/>
    <property type="project" value="UniProtKB-KW"/>
</dbReference>
<keyword evidence="11" id="KW-1185">Reference proteome</keyword>
<name>A0AAV5W0N6_9BILA</name>
<dbReference type="InterPro" id="IPR044066">
    <property type="entry name" value="TRIAD_supradom"/>
</dbReference>
<dbReference type="Pfam" id="PF26200">
    <property type="entry name" value="Rcat_RNF216"/>
    <property type="match status" value="1"/>
</dbReference>
<protein>
    <recommendedName>
        <fullName evidence="9">RING-type domain-containing protein</fullName>
    </recommendedName>
</protein>
<keyword evidence="6" id="KW-0833">Ubl conjugation pathway</keyword>
<evidence type="ECO:0000313" key="10">
    <source>
        <dbReference type="EMBL" id="GMT25444.1"/>
    </source>
</evidence>
<evidence type="ECO:0000256" key="3">
    <source>
        <dbReference type="ARBA" id="ARBA00022723"/>
    </source>
</evidence>
<dbReference type="PROSITE" id="PS51873">
    <property type="entry name" value="TRIAD"/>
    <property type="match status" value="1"/>
</dbReference>
<comment type="pathway">
    <text evidence="1">Protein modification; protein ubiquitination.</text>
</comment>
<dbReference type="EMBL" id="BTSY01000004">
    <property type="protein sequence ID" value="GMT25444.1"/>
    <property type="molecule type" value="Genomic_DNA"/>
</dbReference>
<dbReference type="GO" id="GO:0008270">
    <property type="term" value="F:zinc ion binding"/>
    <property type="evidence" value="ECO:0007669"/>
    <property type="project" value="UniProtKB-KW"/>
</dbReference>
<dbReference type="InterPro" id="IPR051628">
    <property type="entry name" value="LUBAC_E3_Ligases"/>
</dbReference>
<feature type="domain" description="RING-type" evidence="9">
    <location>
        <begin position="1"/>
        <end position="94"/>
    </location>
</feature>
<keyword evidence="3" id="KW-0479">Metal-binding</keyword>
<sequence length="127" mass="14437">RLCGRPWDERHIGKSCEELDPELMKHKMAEKLTEMLTRKCPRCKRPFVKNEGCNKISCPCGQNSCYICKKELEEGYDHFNGQGGDDPGKCPLWDDPSQRDQAAAEAELQRQIAAADGDVAEDLRRLQ</sequence>
<evidence type="ECO:0000256" key="1">
    <source>
        <dbReference type="ARBA" id="ARBA00004906"/>
    </source>
</evidence>
<feature type="non-terminal residue" evidence="10">
    <location>
        <position position="1"/>
    </location>
</feature>
<gene>
    <name evidence="10" type="ORF">PFISCL1PPCAC_16741</name>
</gene>
<keyword evidence="2" id="KW-0808">Transferase</keyword>
<evidence type="ECO:0000256" key="7">
    <source>
        <dbReference type="ARBA" id="ARBA00022833"/>
    </source>
</evidence>
<dbReference type="PANTHER" id="PTHR22770">
    <property type="entry name" value="UBIQUITIN CONJUGATING ENZYME 7 INTERACTING PROTEIN-RELATED"/>
    <property type="match status" value="1"/>
</dbReference>
<evidence type="ECO:0000256" key="4">
    <source>
        <dbReference type="ARBA" id="ARBA00022737"/>
    </source>
</evidence>
<dbReference type="AlphaFoldDB" id="A0AAV5W0N6"/>
<evidence type="ECO:0000256" key="8">
    <source>
        <dbReference type="SAM" id="MobiDB-lite"/>
    </source>
</evidence>
<evidence type="ECO:0000313" key="11">
    <source>
        <dbReference type="Proteomes" id="UP001432322"/>
    </source>
</evidence>
<evidence type="ECO:0000256" key="5">
    <source>
        <dbReference type="ARBA" id="ARBA00022771"/>
    </source>
</evidence>
<dbReference type="SUPFAM" id="SSF57850">
    <property type="entry name" value="RING/U-box"/>
    <property type="match status" value="1"/>
</dbReference>
<dbReference type="InterPro" id="IPR047546">
    <property type="entry name" value="Rcat_RBR_RNF216"/>
</dbReference>
<accession>A0AAV5W0N6</accession>
<proteinExistence type="predicted"/>
<reference evidence="10" key="1">
    <citation type="submission" date="2023-10" db="EMBL/GenBank/DDBJ databases">
        <title>Genome assembly of Pristionchus species.</title>
        <authorList>
            <person name="Yoshida K."/>
            <person name="Sommer R.J."/>
        </authorList>
    </citation>
    <scope>NUCLEOTIDE SEQUENCE</scope>
    <source>
        <strain evidence="10">RS5133</strain>
    </source>
</reference>
<organism evidence="10 11">
    <name type="scientific">Pristionchus fissidentatus</name>
    <dbReference type="NCBI Taxonomy" id="1538716"/>
    <lineage>
        <taxon>Eukaryota</taxon>
        <taxon>Metazoa</taxon>
        <taxon>Ecdysozoa</taxon>
        <taxon>Nematoda</taxon>
        <taxon>Chromadorea</taxon>
        <taxon>Rhabditida</taxon>
        <taxon>Rhabditina</taxon>
        <taxon>Diplogasteromorpha</taxon>
        <taxon>Diplogasteroidea</taxon>
        <taxon>Neodiplogasteridae</taxon>
        <taxon>Pristionchus</taxon>
    </lineage>
</organism>
<dbReference type="PANTHER" id="PTHR22770:SF47">
    <property type="entry name" value="E3 UBIQUITIN-PROTEIN LIGASE RNF216"/>
    <property type="match status" value="1"/>
</dbReference>
<keyword evidence="4" id="KW-0677">Repeat</keyword>
<keyword evidence="7" id="KW-0862">Zinc</keyword>